<dbReference type="EMBL" id="GHWJ01010129">
    <property type="protein sequence ID" value="NOV42866.1"/>
    <property type="molecule type" value="Transcribed_RNA"/>
</dbReference>
<dbReference type="AlphaFoldDB" id="A0A6M2D9W5"/>
<reference evidence="2" key="1">
    <citation type="submission" date="2019-09" db="EMBL/GenBank/DDBJ databases">
        <title>Organ-specific transcriptomic study of the physiology of the cattle tick, Rhipicephalus microplus.</title>
        <authorList>
            <person name="Tirloni L."/>
            <person name="Braz G."/>
            <person name="Gandara A.C.P."/>
            <person name="Sabadin G.A."/>
            <person name="da Silva R.M."/>
            <person name="Guizzo M.G."/>
            <person name="Machado J.A."/>
            <person name="Costa E.P."/>
            <person name="Gomes H.F."/>
            <person name="Moraes J."/>
            <person name="Mota M.B.S."/>
            <person name="Mesquita R.D."/>
            <person name="Alvarenga P.H."/>
            <person name="Alves F."/>
            <person name="Seixas A."/>
            <person name="da Fonseca R.N."/>
            <person name="Fogaca A."/>
            <person name="Logullo C."/>
            <person name="Tanaka A."/>
            <person name="Daffre S."/>
            <person name="Termignoni C."/>
            <person name="Vaz I.S.Jr."/>
            <person name="Oliveira P.L."/>
            <person name="Ribeiro J.M."/>
        </authorList>
    </citation>
    <scope>NUCLEOTIDE SEQUENCE</scope>
    <source>
        <strain evidence="2">Porto Alegre</strain>
    </source>
</reference>
<feature type="signal peptide" evidence="1">
    <location>
        <begin position="1"/>
        <end position="18"/>
    </location>
</feature>
<proteinExistence type="predicted"/>
<name>A0A6M2D9W5_RHIMP</name>
<evidence type="ECO:0000256" key="1">
    <source>
        <dbReference type="SAM" id="SignalP"/>
    </source>
</evidence>
<keyword evidence="1" id="KW-0732">Signal</keyword>
<accession>A0A6M2D9W5</accession>
<sequence length="100" mass="11517">MFCFFFFFFCNWTYLLETLQIECTGAARHLDCFLGQVADACYFVDLLRTEPPSNGCIADKAASMAFRTQWIHISVLSQANTLIRRLPEIVKSSRDETVKH</sequence>
<protein>
    <submittedName>
        <fullName evidence="2">Putative secreted protein salivary gland overexpressed</fullName>
    </submittedName>
</protein>
<feature type="chain" id="PRO_5027055017" evidence="1">
    <location>
        <begin position="19"/>
        <end position="100"/>
    </location>
</feature>
<evidence type="ECO:0000313" key="2">
    <source>
        <dbReference type="EMBL" id="NOV42866.1"/>
    </source>
</evidence>
<organism evidence="2">
    <name type="scientific">Rhipicephalus microplus</name>
    <name type="common">Cattle tick</name>
    <name type="synonym">Boophilus microplus</name>
    <dbReference type="NCBI Taxonomy" id="6941"/>
    <lineage>
        <taxon>Eukaryota</taxon>
        <taxon>Metazoa</taxon>
        <taxon>Ecdysozoa</taxon>
        <taxon>Arthropoda</taxon>
        <taxon>Chelicerata</taxon>
        <taxon>Arachnida</taxon>
        <taxon>Acari</taxon>
        <taxon>Parasitiformes</taxon>
        <taxon>Ixodida</taxon>
        <taxon>Ixodoidea</taxon>
        <taxon>Ixodidae</taxon>
        <taxon>Rhipicephalinae</taxon>
        <taxon>Rhipicephalus</taxon>
        <taxon>Boophilus</taxon>
    </lineage>
</organism>